<dbReference type="STRING" id="1920490.GCA_001895925_00044"/>
<dbReference type="PANTHER" id="PTHR37481:SF1">
    <property type="entry name" value="LIPOPOLYSACCHARIDE EXPORT SYSTEM PROTEIN LPTC"/>
    <property type="match status" value="1"/>
</dbReference>
<proteinExistence type="predicted"/>
<keyword evidence="1" id="KW-1003">Cell membrane</keyword>
<dbReference type="GO" id="GO:0030288">
    <property type="term" value="C:outer membrane-bounded periplasmic space"/>
    <property type="evidence" value="ECO:0007669"/>
    <property type="project" value="TreeGrafter"/>
</dbReference>
<evidence type="ECO:0000313" key="6">
    <source>
        <dbReference type="EMBL" id="PSB16704.1"/>
    </source>
</evidence>
<evidence type="ECO:0000256" key="2">
    <source>
        <dbReference type="ARBA" id="ARBA00022519"/>
    </source>
</evidence>
<dbReference type="RefSeq" id="WP_073074458.1">
    <property type="nucleotide sequence ID" value="NZ_MPPI01000037.1"/>
</dbReference>
<evidence type="ECO:0000313" key="7">
    <source>
        <dbReference type="Proteomes" id="UP000238634"/>
    </source>
</evidence>
<dbReference type="OrthoDB" id="460011at2"/>
<evidence type="ECO:0000256" key="3">
    <source>
        <dbReference type="ARBA" id="ARBA00022692"/>
    </source>
</evidence>
<dbReference type="InterPro" id="IPR010664">
    <property type="entry name" value="LipoPS_assembly_LptC-rel"/>
</dbReference>
<dbReference type="PANTHER" id="PTHR37481">
    <property type="entry name" value="LIPOPOLYSACCHARIDE EXPORT SYSTEM PROTEIN LPTC"/>
    <property type="match status" value="1"/>
</dbReference>
<gene>
    <name evidence="6" type="primary">lptC</name>
    <name evidence="6" type="ORF">C7B65_20900</name>
</gene>
<evidence type="ECO:0000256" key="5">
    <source>
        <dbReference type="ARBA" id="ARBA00023136"/>
    </source>
</evidence>
<dbReference type="InterPro" id="IPR026265">
    <property type="entry name" value="LptC"/>
</dbReference>
<reference evidence="6 7" key="2">
    <citation type="submission" date="2018-03" db="EMBL/GenBank/DDBJ databases">
        <title>The ancient ancestry and fast evolution of plastids.</title>
        <authorList>
            <person name="Moore K.R."/>
            <person name="Magnabosco C."/>
            <person name="Momper L."/>
            <person name="Gold D.A."/>
            <person name="Bosak T."/>
            <person name="Fournier G.P."/>
        </authorList>
    </citation>
    <scope>NUCLEOTIDE SEQUENCE [LARGE SCALE GENOMIC DNA]</scope>
    <source>
        <strain evidence="6 7">ULC007</strain>
    </source>
</reference>
<dbReference type="InterPro" id="IPR052363">
    <property type="entry name" value="LPS_export_LptC"/>
</dbReference>
<dbReference type="GO" id="GO:0015221">
    <property type="term" value="F:lipopolysaccharide transmembrane transporter activity"/>
    <property type="evidence" value="ECO:0007669"/>
    <property type="project" value="InterPro"/>
</dbReference>
<dbReference type="NCBIfam" id="TIGR04409">
    <property type="entry name" value="LptC_YrbK"/>
    <property type="match status" value="1"/>
</dbReference>
<dbReference type="Pfam" id="PF06835">
    <property type="entry name" value="LptC"/>
    <property type="match status" value="2"/>
</dbReference>
<accession>A0A2T1D8D7</accession>
<keyword evidence="5" id="KW-0472">Membrane</keyword>
<evidence type="ECO:0000256" key="1">
    <source>
        <dbReference type="ARBA" id="ARBA00022475"/>
    </source>
</evidence>
<dbReference type="GO" id="GO:0017089">
    <property type="term" value="F:glycolipid transfer activity"/>
    <property type="evidence" value="ECO:0007669"/>
    <property type="project" value="TreeGrafter"/>
</dbReference>
<dbReference type="Gene3D" id="2.60.450.10">
    <property type="entry name" value="Lipopolysaccharide (LPS) transport protein A like domain"/>
    <property type="match status" value="2"/>
</dbReference>
<dbReference type="Proteomes" id="UP000238634">
    <property type="component" value="Unassembled WGS sequence"/>
</dbReference>
<reference evidence="6 7" key="1">
    <citation type="submission" date="2018-02" db="EMBL/GenBank/DDBJ databases">
        <authorList>
            <person name="Cohen D.B."/>
            <person name="Kent A.D."/>
        </authorList>
    </citation>
    <scope>NUCLEOTIDE SEQUENCE [LARGE SCALE GENOMIC DNA]</scope>
    <source>
        <strain evidence="6 7">ULC007</strain>
    </source>
</reference>
<comment type="caution">
    <text evidence="6">The sequence shown here is derived from an EMBL/GenBank/DDBJ whole genome shotgun (WGS) entry which is preliminary data.</text>
</comment>
<keyword evidence="2" id="KW-0997">Cell inner membrane</keyword>
<dbReference type="EMBL" id="PVWG01000038">
    <property type="protein sequence ID" value="PSB16704.1"/>
    <property type="molecule type" value="Genomic_DNA"/>
</dbReference>
<protein>
    <submittedName>
        <fullName evidence="6">LPS export ABC transporter periplasmic protein LptC</fullName>
    </submittedName>
</protein>
<evidence type="ECO:0000256" key="4">
    <source>
        <dbReference type="ARBA" id="ARBA00022989"/>
    </source>
</evidence>
<name>A0A2T1D8D7_9CYAN</name>
<keyword evidence="7" id="KW-1185">Reference proteome</keyword>
<dbReference type="PROSITE" id="PS51257">
    <property type="entry name" value="PROKAR_LIPOPROTEIN"/>
    <property type="match status" value="1"/>
</dbReference>
<keyword evidence="3" id="KW-0812">Transmembrane</keyword>
<keyword evidence="4" id="KW-1133">Transmembrane helix</keyword>
<organism evidence="6 7">
    <name type="scientific">Phormidesmis priestleyi ULC007</name>
    <dbReference type="NCBI Taxonomy" id="1920490"/>
    <lineage>
        <taxon>Bacteria</taxon>
        <taxon>Bacillati</taxon>
        <taxon>Cyanobacteriota</taxon>
        <taxon>Cyanophyceae</taxon>
        <taxon>Leptolyngbyales</taxon>
        <taxon>Leptolyngbyaceae</taxon>
        <taxon>Phormidesmis</taxon>
    </lineage>
</organism>
<dbReference type="AlphaFoldDB" id="A0A2T1D8D7"/>
<sequence length="387" mass="43339">MLTAIKKTNLQRTIALNLLLITLLTSVGGCLNRNRTADKLREDTKEIQRFDSNATFNDVTLEQADDRGKLWWKVKAKQASYSKDQKNAVIEDPKGELYQDGKPVFQISAQKGEVKGDGKSILLKGKIIATDIRDGTLLKGDELEWRPTEDMLLVRNNVTGTHKQMQFSAQEGRVLTRARTMELFRQIVASSKKPELQMRTEHLTWNVKGETVIADRPIQIDQYKNKVLTDRGSADKANVDLKAKTVNLQQNAQLDSKEKGVQVSSNNLLWNLDAQTINSSQPITIINPPQQVTLNANQGQMDLQKNTVDLVGNVRGIGQKNQSKLDADRVLWFITTQQFEATGNVNYRQENPPFSLAGPRASGKLDDQQVAVNGGRVELQITPQPKQ</sequence>
<dbReference type="GO" id="GO:0005886">
    <property type="term" value="C:plasma membrane"/>
    <property type="evidence" value="ECO:0007669"/>
    <property type="project" value="InterPro"/>
</dbReference>